<name>A0A6P2GZS0_BURL3</name>
<protein>
    <submittedName>
        <fullName evidence="2">Uncharacterized protein</fullName>
    </submittedName>
</protein>
<dbReference type="EMBL" id="CABVPU010000001">
    <property type="protein sequence ID" value="VWB10107.1"/>
    <property type="molecule type" value="Genomic_DNA"/>
</dbReference>
<evidence type="ECO:0000256" key="1">
    <source>
        <dbReference type="SAM" id="MobiDB-lite"/>
    </source>
</evidence>
<organism evidence="2 3">
    <name type="scientific">Burkholderia lata (strain ATCC 17760 / DSM 23089 / LMG 22485 / NCIMB 9086 / R18194 / 383)</name>
    <dbReference type="NCBI Taxonomy" id="482957"/>
    <lineage>
        <taxon>Bacteria</taxon>
        <taxon>Pseudomonadati</taxon>
        <taxon>Pseudomonadota</taxon>
        <taxon>Betaproteobacteria</taxon>
        <taxon>Burkholderiales</taxon>
        <taxon>Burkholderiaceae</taxon>
        <taxon>Burkholderia</taxon>
        <taxon>Burkholderia cepacia complex</taxon>
    </lineage>
</organism>
<accession>A0A6P2GZS0</accession>
<evidence type="ECO:0000313" key="2">
    <source>
        <dbReference type="EMBL" id="VWB10107.1"/>
    </source>
</evidence>
<dbReference type="RefSeq" id="WP_174967032.1">
    <property type="nucleotide sequence ID" value="NZ_CABVPU010000001.1"/>
</dbReference>
<evidence type="ECO:0000313" key="3">
    <source>
        <dbReference type="Proteomes" id="UP000494174"/>
    </source>
</evidence>
<gene>
    <name evidence="2" type="ORF">BLA15945_00298</name>
</gene>
<dbReference type="AlphaFoldDB" id="A0A6P2GZS0"/>
<feature type="region of interest" description="Disordered" evidence="1">
    <location>
        <begin position="1"/>
        <end position="22"/>
    </location>
</feature>
<sequence>MHGRDDERLKRKGGRIGQPGDASNFAGVVASVNVRKRAVPYSDAARGMWPGAHVEGDVARDVERFRFEQEIQAIVAMTTRARRAGRRQPDALVRLVKFGYPLEH</sequence>
<reference evidence="2 3" key="1">
    <citation type="submission" date="2019-09" db="EMBL/GenBank/DDBJ databases">
        <authorList>
            <person name="Depoorter E."/>
        </authorList>
    </citation>
    <scope>NUCLEOTIDE SEQUENCE [LARGE SCALE GENOMIC DNA]</scope>
    <source>
        <strain evidence="2">R-15945</strain>
    </source>
</reference>
<dbReference type="Proteomes" id="UP000494174">
    <property type="component" value="Unassembled WGS sequence"/>
</dbReference>
<proteinExistence type="predicted"/>